<feature type="non-terminal residue" evidence="2">
    <location>
        <position position="439"/>
    </location>
</feature>
<organism evidence="2 3">
    <name type="scientific">Linnemannia gamsii</name>
    <dbReference type="NCBI Taxonomy" id="64522"/>
    <lineage>
        <taxon>Eukaryota</taxon>
        <taxon>Fungi</taxon>
        <taxon>Fungi incertae sedis</taxon>
        <taxon>Mucoromycota</taxon>
        <taxon>Mortierellomycotina</taxon>
        <taxon>Mortierellomycetes</taxon>
        <taxon>Mortierellales</taxon>
        <taxon>Mortierellaceae</taxon>
        <taxon>Linnemannia</taxon>
    </lineage>
</organism>
<dbReference type="EMBL" id="JAAAIN010004605">
    <property type="protein sequence ID" value="KAG0279662.1"/>
    <property type="molecule type" value="Genomic_DNA"/>
</dbReference>
<reference evidence="2" key="1">
    <citation type="journal article" date="2020" name="Fungal Divers.">
        <title>Resolving the Mortierellaceae phylogeny through synthesis of multi-gene phylogenetics and phylogenomics.</title>
        <authorList>
            <person name="Vandepol N."/>
            <person name="Liber J."/>
            <person name="Desiro A."/>
            <person name="Na H."/>
            <person name="Kennedy M."/>
            <person name="Barry K."/>
            <person name="Grigoriev I.V."/>
            <person name="Miller A.N."/>
            <person name="O'Donnell K."/>
            <person name="Stajich J.E."/>
            <person name="Bonito G."/>
        </authorList>
    </citation>
    <scope>NUCLEOTIDE SEQUENCE</scope>
    <source>
        <strain evidence="2">NVP60</strain>
    </source>
</reference>
<feature type="region of interest" description="Disordered" evidence="1">
    <location>
        <begin position="232"/>
        <end position="263"/>
    </location>
</feature>
<protein>
    <submittedName>
        <fullName evidence="2">Uncharacterized protein</fullName>
    </submittedName>
</protein>
<feature type="compositionally biased region" description="Basic and acidic residues" evidence="1">
    <location>
        <begin position="158"/>
        <end position="182"/>
    </location>
</feature>
<feature type="compositionally biased region" description="Basic and acidic residues" evidence="1">
    <location>
        <begin position="243"/>
        <end position="256"/>
    </location>
</feature>
<evidence type="ECO:0000313" key="2">
    <source>
        <dbReference type="EMBL" id="KAG0279662.1"/>
    </source>
</evidence>
<sequence>IPKFSRARRQQPIMTTRTTRIATPTRKAPSHDPSAVRLASQLYSSHAPRELIKIWRQKLTRRRKWDASFVESAVDVVVDRTRRDLRRSSKGVIGQVDPPLKRPAYQFPYNTVTQTNIEHVIDRGFLGSYLNHARPLTTLLEGVLYKDNRKNKGRGKRLHDDEDRNGNKDHNEHEHKDDGKDMTEDEESEVEGDVEEEEDIEKEDAKEEEDVGMMDFVDIVESQKVVRLAQPVGADSDAEEEDAVKVEEKNKSDAPARRRPHRNPVSVRGCIAAMLLFMTSQKCNAFQTVMGVFLHCTGCPTRVLDVLSSLGLSVSDDQVRKALGNMTKDAMDQVKKAVLENDWFVVYDNINIALKHHHQRINKLDTFENGTAATVILIHPEEDREKAGHDEKAEHGETSEHDERDPDNENVLDDENGSSNASNTDDESDTDDESSAGDE</sequence>
<keyword evidence="3" id="KW-1185">Reference proteome</keyword>
<gene>
    <name evidence="2" type="ORF">BGZ97_009537</name>
</gene>
<evidence type="ECO:0000313" key="3">
    <source>
        <dbReference type="Proteomes" id="UP000823405"/>
    </source>
</evidence>
<dbReference type="AlphaFoldDB" id="A0A9P6UE74"/>
<feature type="compositionally biased region" description="Acidic residues" evidence="1">
    <location>
        <begin position="183"/>
        <end position="208"/>
    </location>
</feature>
<accession>A0A9P6UE74</accession>
<feature type="region of interest" description="Disordered" evidence="1">
    <location>
        <begin position="378"/>
        <end position="439"/>
    </location>
</feature>
<proteinExistence type="predicted"/>
<dbReference type="Proteomes" id="UP000823405">
    <property type="component" value="Unassembled WGS sequence"/>
</dbReference>
<feature type="region of interest" description="Disordered" evidence="1">
    <location>
        <begin position="150"/>
        <end position="208"/>
    </location>
</feature>
<comment type="caution">
    <text evidence="2">The sequence shown here is derived from an EMBL/GenBank/DDBJ whole genome shotgun (WGS) entry which is preliminary data.</text>
</comment>
<feature type="compositionally biased region" description="Acidic residues" evidence="1">
    <location>
        <begin position="424"/>
        <end position="439"/>
    </location>
</feature>
<dbReference type="OrthoDB" id="2437092at2759"/>
<feature type="non-terminal residue" evidence="2">
    <location>
        <position position="1"/>
    </location>
</feature>
<feature type="compositionally biased region" description="Acidic residues" evidence="1">
    <location>
        <begin position="405"/>
        <end position="416"/>
    </location>
</feature>
<name>A0A9P6UE74_9FUNG</name>
<evidence type="ECO:0000256" key="1">
    <source>
        <dbReference type="SAM" id="MobiDB-lite"/>
    </source>
</evidence>
<feature type="compositionally biased region" description="Basic and acidic residues" evidence="1">
    <location>
        <begin position="379"/>
        <end position="404"/>
    </location>
</feature>